<dbReference type="RefSeq" id="WP_170087559.1">
    <property type="nucleotide sequence ID" value="NZ_JABAFG010000009.1"/>
</dbReference>
<organism evidence="3 4">
    <name type="scientific">Megasphaera hexanoica</name>
    <dbReference type="NCBI Taxonomy" id="1675036"/>
    <lineage>
        <taxon>Bacteria</taxon>
        <taxon>Bacillati</taxon>
        <taxon>Bacillota</taxon>
        <taxon>Negativicutes</taxon>
        <taxon>Veillonellales</taxon>
        <taxon>Veillonellaceae</taxon>
        <taxon>Megasphaera</taxon>
    </lineage>
</organism>
<dbReference type="PANTHER" id="PTHR30575">
    <property type="entry name" value="PEPTIDASE M20"/>
    <property type="match status" value="1"/>
</dbReference>
<dbReference type="GO" id="GO:0071713">
    <property type="term" value="F:para-aminobenzoyl-glutamate hydrolase activity"/>
    <property type="evidence" value="ECO:0007669"/>
    <property type="project" value="TreeGrafter"/>
</dbReference>
<accession>A0A848BRG6</accession>
<dbReference type="InterPro" id="IPR002933">
    <property type="entry name" value="Peptidase_M20"/>
</dbReference>
<dbReference type="Gene3D" id="3.30.70.360">
    <property type="match status" value="1"/>
</dbReference>
<feature type="domain" description="Peptidase M20 dimerisation" evidence="2">
    <location>
        <begin position="203"/>
        <end position="300"/>
    </location>
</feature>
<reference evidence="3 4" key="1">
    <citation type="submission" date="2020-04" db="EMBL/GenBank/DDBJ databases">
        <authorList>
            <person name="Hitch T.C.A."/>
            <person name="Wylensek D."/>
            <person name="Clavel T."/>
        </authorList>
    </citation>
    <scope>NUCLEOTIDE SEQUENCE [LARGE SCALE GENOMIC DNA]</scope>
    <source>
        <strain evidence="3 4">Oil-RF-744-FAT-WT-6-1</strain>
    </source>
</reference>
<name>A0A848BRG6_9FIRM</name>
<dbReference type="InterPro" id="IPR052030">
    <property type="entry name" value="Peptidase_M20/M20A_hydrolases"/>
</dbReference>
<dbReference type="NCBIfam" id="TIGR01891">
    <property type="entry name" value="amidohydrolases"/>
    <property type="match status" value="1"/>
</dbReference>
<evidence type="ECO:0000256" key="1">
    <source>
        <dbReference type="PIRNR" id="PIRNR037226"/>
    </source>
</evidence>
<dbReference type="PANTHER" id="PTHR30575:SF3">
    <property type="entry name" value="PEPTIDASE M20 DIMERISATION DOMAIN-CONTAINING PROTEIN"/>
    <property type="match status" value="1"/>
</dbReference>
<protein>
    <recommendedName>
        <fullName evidence="1">Peptidase M20 domain-containing protein 2</fullName>
    </recommendedName>
</protein>
<dbReference type="SUPFAM" id="SSF55031">
    <property type="entry name" value="Bacterial exopeptidase dimerisation domain"/>
    <property type="match status" value="1"/>
</dbReference>
<dbReference type="AlphaFoldDB" id="A0A848BRG6"/>
<gene>
    <name evidence="3" type="ORF">HF872_06660</name>
</gene>
<dbReference type="GO" id="GO:0046657">
    <property type="term" value="P:folic acid catabolic process"/>
    <property type="evidence" value="ECO:0007669"/>
    <property type="project" value="TreeGrafter"/>
</dbReference>
<comment type="caution">
    <text evidence="3">The sequence shown here is derived from an EMBL/GenBank/DDBJ whole genome shotgun (WGS) entry which is preliminary data.</text>
</comment>
<evidence type="ECO:0000313" key="4">
    <source>
        <dbReference type="Proteomes" id="UP000591071"/>
    </source>
</evidence>
<dbReference type="InterPro" id="IPR017144">
    <property type="entry name" value="Xaa-Arg_dipeptidase"/>
</dbReference>
<dbReference type="GO" id="GO:0005737">
    <property type="term" value="C:cytoplasm"/>
    <property type="evidence" value="ECO:0007669"/>
    <property type="project" value="TreeGrafter"/>
</dbReference>
<keyword evidence="3" id="KW-0378">Hydrolase</keyword>
<evidence type="ECO:0000313" key="3">
    <source>
        <dbReference type="EMBL" id="NME28302.1"/>
    </source>
</evidence>
<dbReference type="InterPro" id="IPR011650">
    <property type="entry name" value="Peptidase_M20_dimer"/>
</dbReference>
<dbReference type="SUPFAM" id="SSF53187">
    <property type="entry name" value="Zn-dependent exopeptidases"/>
    <property type="match status" value="1"/>
</dbReference>
<dbReference type="Gene3D" id="3.40.630.10">
    <property type="entry name" value="Zn peptidases"/>
    <property type="match status" value="1"/>
</dbReference>
<dbReference type="Pfam" id="PF07687">
    <property type="entry name" value="M20_dimer"/>
    <property type="match status" value="1"/>
</dbReference>
<sequence length="437" mass="47729">MTKEELKQKVCDAIDKRAEDIMSFGTSVFDEPELGYKETKTSAKVQEAMDKLGIPYTTGWAITGVKGRLKGKNSKRTVAVMGELDSIVCRHHPSADPVTGAAHCCGHFIQISDMLGVAMALKDAGAMDYLGGDVVFFAVPSEECIEIEYRKKLMDEGKIHFFGGKQEIILQGGFDDIDAAMEMHAYSTDDPEGNIILNGGMSGFITKLIEYHGKAAHAAGQPHLGINALNACMLGIMGVNALRETFQEKDHVRFHPIITSGGDLVNVVPDLVRMESYVRAASADAMKFYNDRINRALRAGADAIGATCEIKDMPGYLPMEQDKALGKICEANADAIFGKDHVDTNPPFNAGSTDVGDICNLMPCIHPHVGCVHGALHSAEFELFQKQAAYIKTTKVMAMTVIDLLYDNAAGLEDILKDYKPRMTKEQYLAYMDSLRS</sequence>
<dbReference type="InterPro" id="IPR017439">
    <property type="entry name" value="Amidohydrolase"/>
</dbReference>
<dbReference type="Proteomes" id="UP000591071">
    <property type="component" value="Unassembled WGS sequence"/>
</dbReference>
<dbReference type="InterPro" id="IPR036264">
    <property type="entry name" value="Bact_exopeptidase_dim_dom"/>
</dbReference>
<dbReference type="Pfam" id="PF01546">
    <property type="entry name" value="Peptidase_M20"/>
    <property type="match status" value="1"/>
</dbReference>
<proteinExistence type="inferred from homology"/>
<dbReference type="GO" id="GO:0016805">
    <property type="term" value="F:dipeptidase activity"/>
    <property type="evidence" value="ECO:0007669"/>
    <property type="project" value="InterPro"/>
</dbReference>
<dbReference type="PIRSF" id="PIRSF037226">
    <property type="entry name" value="Amidohydrolase_ACY1L2_prd"/>
    <property type="match status" value="1"/>
</dbReference>
<dbReference type="EMBL" id="JABAFG010000009">
    <property type="protein sequence ID" value="NME28302.1"/>
    <property type="molecule type" value="Genomic_DNA"/>
</dbReference>
<evidence type="ECO:0000259" key="2">
    <source>
        <dbReference type="Pfam" id="PF07687"/>
    </source>
</evidence>
<comment type="similarity">
    <text evidence="1">Belongs to the peptidase M20A family.</text>
</comment>